<organism evidence="2 3">
    <name type="scientific">Natronoarchaeum mannanilyticum</name>
    <dbReference type="NCBI Taxonomy" id="926360"/>
    <lineage>
        <taxon>Archaea</taxon>
        <taxon>Methanobacteriati</taxon>
        <taxon>Methanobacteriota</taxon>
        <taxon>Stenosarchaea group</taxon>
        <taxon>Halobacteria</taxon>
        <taxon>Halobacteriales</taxon>
        <taxon>Natronoarchaeaceae</taxon>
    </lineage>
</organism>
<evidence type="ECO:0000313" key="3">
    <source>
        <dbReference type="Proteomes" id="UP001500420"/>
    </source>
</evidence>
<evidence type="ECO:0000313" key="2">
    <source>
        <dbReference type="EMBL" id="GAA0680717.1"/>
    </source>
</evidence>
<feature type="domain" description="DUF7344" evidence="1">
    <location>
        <begin position="127"/>
        <end position="195"/>
    </location>
</feature>
<dbReference type="RefSeq" id="WP_343775149.1">
    <property type="nucleotide sequence ID" value="NZ_BAAADV010000007.1"/>
</dbReference>
<sequence>MTDRTISVDRIEPEEGASATDAALSALADGRRRTALAQLLTARGRTSADVLAIRVAAVEAGVSPIDVDADRHGDVAIDLHHRHLPKLDDVGLIDLTDGGAAATDRAARFELVLEAVEGAADPDAALSALADRRRRSVLEHVARVDEPIGLDALAERIVAQSDDARDDVALDLHHHHLPKLDDAGFLAYDAEDRRVDDAREFPFEGDLGEAVDRIERDAALSGDGSTDVVTHISL</sequence>
<evidence type="ECO:0000259" key="1">
    <source>
        <dbReference type="Pfam" id="PF24035"/>
    </source>
</evidence>
<dbReference type="Proteomes" id="UP001500420">
    <property type="component" value="Unassembled WGS sequence"/>
</dbReference>
<comment type="caution">
    <text evidence="2">The sequence shown here is derived from an EMBL/GenBank/DDBJ whole genome shotgun (WGS) entry which is preliminary data.</text>
</comment>
<dbReference type="Pfam" id="PF24035">
    <property type="entry name" value="DUF7344"/>
    <property type="match status" value="2"/>
</dbReference>
<dbReference type="EMBL" id="BAAADV010000007">
    <property type="protein sequence ID" value="GAA0680717.1"/>
    <property type="molecule type" value="Genomic_DNA"/>
</dbReference>
<accession>A0AAV3TDG8</accession>
<proteinExistence type="predicted"/>
<keyword evidence="3" id="KW-1185">Reference proteome</keyword>
<gene>
    <name evidence="2" type="ORF">GCM10009020_32010</name>
</gene>
<dbReference type="Gene3D" id="1.10.10.10">
    <property type="entry name" value="Winged helix-like DNA-binding domain superfamily/Winged helix DNA-binding domain"/>
    <property type="match status" value="1"/>
</dbReference>
<dbReference type="InterPro" id="IPR036388">
    <property type="entry name" value="WH-like_DNA-bd_sf"/>
</dbReference>
<dbReference type="AlphaFoldDB" id="A0AAV3TDG8"/>
<dbReference type="InterPro" id="IPR055768">
    <property type="entry name" value="DUF7344"/>
</dbReference>
<name>A0AAV3TDG8_9EURY</name>
<reference evidence="2 3" key="1">
    <citation type="journal article" date="2019" name="Int. J. Syst. Evol. Microbiol.">
        <title>The Global Catalogue of Microorganisms (GCM) 10K type strain sequencing project: providing services to taxonomists for standard genome sequencing and annotation.</title>
        <authorList>
            <consortium name="The Broad Institute Genomics Platform"/>
            <consortium name="The Broad Institute Genome Sequencing Center for Infectious Disease"/>
            <person name="Wu L."/>
            <person name="Ma J."/>
        </authorList>
    </citation>
    <scope>NUCLEOTIDE SEQUENCE [LARGE SCALE GENOMIC DNA]</scope>
    <source>
        <strain evidence="2 3">JCM 16328</strain>
    </source>
</reference>
<protein>
    <recommendedName>
        <fullName evidence="1">DUF7344 domain-containing protein</fullName>
    </recommendedName>
</protein>
<feature type="domain" description="DUF7344" evidence="1">
    <location>
        <begin position="25"/>
        <end position="95"/>
    </location>
</feature>